<dbReference type="Proteomes" id="UP000284824">
    <property type="component" value="Unassembled WGS sequence"/>
</dbReference>
<keyword evidence="2" id="KW-1185">Reference proteome</keyword>
<evidence type="ECO:0000313" key="1">
    <source>
        <dbReference type="EMBL" id="RVX38336.1"/>
    </source>
</evidence>
<proteinExistence type="predicted"/>
<dbReference type="RefSeq" id="WP_127930979.1">
    <property type="nucleotide sequence ID" value="NZ_SAUN01000001.1"/>
</dbReference>
<reference evidence="1 2" key="1">
    <citation type="submission" date="2019-01" db="EMBL/GenBank/DDBJ databases">
        <title>Sequencing the genomes of 1000 actinobacteria strains.</title>
        <authorList>
            <person name="Klenk H.-P."/>
        </authorList>
    </citation>
    <scope>NUCLEOTIDE SEQUENCE [LARGE SCALE GENOMIC DNA]</scope>
    <source>
        <strain evidence="1 2">DSM 43925</strain>
    </source>
</reference>
<comment type="caution">
    <text evidence="1">The sequence shown here is derived from an EMBL/GenBank/DDBJ whole genome shotgun (WGS) entry which is preliminary data.</text>
</comment>
<dbReference type="OrthoDB" id="5193742at2"/>
<evidence type="ECO:0000313" key="2">
    <source>
        <dbReference type="Proteomes" id="UP000284824"/>
    </source>
</evidence>
<accession>A0A438LXV0</accession>
<sequence length="126" mass="13320">MRSLLILLASLAMAAGCAADTASPARVAERFHALIAANQDESACGMLAPKTAEKLPDPGQSCADALRELRFGPGGVVTSVSVWGDEAQVRMAGDTLFLHRFSSGWRVKAAGCKPVRDLPYDCEVDD</sequence>
<dbReference type="AlphaFoldDB" id="A0A438LXV0"/>
<gene>
    <name evidence="1" type="ORF">EDD27_0632</name>
</gene>
<name>A0A438LXV0_9ACTN</name>
<evidence type="ECO:0008006" key="3">
    <source>
        <dbReference type="Google" id="ProtNLM"/>
    </source>
</evidence>
<organism evidence="1 2">
    <name type="scientific">Nonomuraea polychroma</name>
    <dbReference type="NCBI Taxonomy" id="46176"/>
    <lineage>
        <taxon>Bacteria</taxon>
        <taxon>Bacillati</taxon>
        <taxon>Actinomycetota</taxon>
        <taxon>Actinomycetes</taxon>
        <taxon>Streptosporangiales</taxon>
        <taxon>Streptosporangiaceae</taxon>
        <taxon>Nonomuraea</taxon>
    </lineage>
</organism>
<protein>
    <recommendedName>
        <fullName evidence="3">Lipoprotein</fullName>
    </recommendedName>
</protein>
<dbReference type="EMBL" id="SAUN01000001">
    <property type="protein sequence ID" value="RVX38336.1"/>
    <property type="molecule type" value="Genomic_DNA"/>
</dbReference>
<dbReference type="PROSITE" id="PS51257">
    <property type="entry name" value="PROKAR_LIPOPROTEIN"/>
    <property type="match status" value="1"/>
</dbReference>